<reference evidence="14" key="1">
    <citation type="submission" date="2016-10" db="EMBL/GenBank/DDBJ databases">
        <authorList>
            <person name="Varghese N."/>
            <person name="Submissions S."/>
        </authorList>
    </citation>
    <scope>NUCLEOTIDE SEQUENCE [LARGE SCALE GENOMIC DNA]</scope>
    <source>
        <strain evidence="14">DSM 23095</strain>
    </source>
</reference>
<gene>
    <name evidence="13" type="ORF">SAMN04488104_103243</name>
</gene>
<comment type="catalytic activity">
    <reaction evidence="9 11">
        <text>XTP + H2O = XDP + phosphate + H(+)</text>
        <dbReference type="Rhea" id="RHEA:28406"/>
        <dbReference type="ChEBI" id="CHEBI:15377"/>
        <dbReference type="ChEBI" id="CHEBI:15378"/>
        <dbReference type="ChEBI" id="CHEBI:43474"/>
        <dbReference type="ChEBI" id="CHEBI:59884"/>
        <dbReference type="ChEBI" id="CHEBI:61314"/>
        <dbReference type="EC" id="3.6.1.73"/>
    </reaction>
</comment>
<dbReference type="Proteomes" id="UP000199060">
    <property type="component" value="Unassembled WGS sequence"/>
</dbReference>
<comment type="catalytic activity">
    <reaction evidence="8 11">
        <text>ITP + H2O = IDP + phosphate + H(+)</text>
        <dbReference type="Rhea" id="RHEA:28330"/>
        <dbReference type="ChEBI" id="CHEBI:15377"/>
        <dbReference type="ChEBI" id="CHEBI:15378"/>
        <dbReference type="ChEBI" id="CHEBI:43474"/>
        <dbReference type="ChEBI" id="CHEBI:58280"/>
        <dbReference type="ChEBI" id="CHEBI:61402"/>
        <dbReference type="EC" id="3.6.1.73"/>
    </reaction>
</comment>
<dbReference type="RefSeq" id="WP_087940384.1">
    <property type="nucleotide sequence ID" value="NZ_FNAC01000032.1"/>
</dbReference>
<evidence type="ECO:0000256" key="4">
    <source>
        <dbReference type="ARBA" id="ARBA00022801"/>
    </source>
</evidence>
<dbReference type="FunFam" id="3.90.950.10:FF:000002">
    <property type="entry name" value="Inosine/xanthosine triphosphatase"/>
    <property type="match status" value="1"/>
</dbReference>
<dbReference type="GO" id="GO:0006772">
    <property type="term" value="P:thiamine metabolic process"/>
    <property type="evidence" value="ECO:0007669"/>
    <property type="project" value="TreeGrafter"/>
</dbReference>
<evidence type="ECO:0000313" key="14">
    <source>
        <dbReference type="Proteomes" id="UP000199060"/>
    </source>
</evidence>
<dbReference type="GO" id="GO:0000166">
    <property type="term" value="F:nucleotide binding"/>
    <property type="evidence" value="ECO:0007669"/>
    <property type="project" value="UniProtKB-KW"/>
</dbReference>
<evidence type="ECO:0000256" key="11">
    <source>
        <dbReference type="HAMAP-Rule" id="MF_00648"/>
    </source>
</evidence>
<comment type="cofactor">
    <cofactor evidence="11">
        <name>Mg(2+)</name>
        <dbReference type="ChEBI" id="CHEBI:18420"/>
    </cofactor>
    <cofactor evidence="11">
        <name>Mn(2+)</name>
        <dbReference type="ChEBI" id="CHEBI:29035"/>
    </cofactor>
    <text evidence="11">Binds 1 divalent metal cation per subunit; can use either Mg(2+) or Mn(2+).</text>
</comment>
<dbReference type="Pfam" id="PF01931">
    <property type="entry name" value="NTPase_I-T"/>
    <property type="match status" value="1"/>
</dbReference>
<comment type="cofactor">
    <cofactor evidence="1">
        <name>Mn(2+)</name>
        <dbReference type="ChEBI" id="CHEBI:29035"/>
    </cofactor>
</comment>
<evidence type="ECO:0000256" key="10">
    <source>
        <dbReference type="ARBA" id="ARBA00060855"/>
    </source>
</evidence>
<feature type="domain" description="Non-canonical purine NTP phosphatase/PRRC1" evidence="12">
    <location>
        <begin position="20"/>
        <end position="183"/>
    </location>
</feature>
<feature type="binding site" evidence="11">
    <location>
        <position position="80"/>
    </location>
    <ligand>
        <name>Mg(2+)</name>
        <dbReference type="ChEBI" id="CHEBI:18420"/>
    </ligand>
</feature>
<dbReference type="STRING" id="686796.SAMN04488104_103243"/>
<dbReference type="PANTHER" id="PTHR34699">
    <property type="match status" value="1"/>
</dbReference>
<protein>
    <recommendedName>
        <fullName evidence="11">Probable inosine/xanthosine triphosphatase</fullName>
        <shortName evidence="11">ITPase/XTPase</shortName>
        <ecNumber evidence="11">3.6.1.73</ecNumber>
    </recommendedName>
    <alternativeName>
        <fullName evidence="11">Non-canonical purine NTP phosphatase</fullName>
    </alternativeName>
    <alternativeName>
        <fullName evidence="11">Non-standard purine NTP phosphatase</fullName>
    </alternativeName>
    <alternativeName>
        <fullName evidence="11">Nucleoside-triphosphate phosphatase</fullName>
        <shortName evidence="11">NTPase</shortName>
    </alternativeName>
</protein>
<comment type="similarity">
    <text evidence="10 11">Belongs to the YjjX NTPase family.</text>
</comment>
<dbReference type="GO" id="GO:0009117">
    <property type="term" value="P:nucleotide metabolic process"/>
    <property type="evidence" value="ECO:0007669"/>
    <property type="project" value="UniProtKB-KW"/>
</dbReference>
<sequence>MNYPKRQNFQPTEKPLVIVGSKNPVKIYSTEDAFTLAFNQGFHINGVNTYSQVSDQPMGDAETLLGAKNRALGASKIFPEGDYWVGIEGGLDTDEQGMFAFAWIYILDKAGKVGQAKTGTFYVPNAIAELVKSGMELGHADDQFFQEENSKQGGGSVGILTKGKLDRRTYYSQAVLLALIPFLNKNIF</sequence>
<dbReference type="AlphaFoldDB" id="A0A1G6V719"/>
<evidence type="ECO:0000256" key="2">
    <source>
        <dbReference type="ARBA" id="ARBA00022723"/>
    </source>
</evidence>
<evidence type="ECO:0000256" key="8">
    <source>
        <dbReference type="ARBA" id="ARBA00048174"/>
    </source>
</evidence>
<accession>A0A1G6V719</accession>
<dbReference type="InterPro" id="IPR029001">
    <property type="entry name" value="ITPase-like_fam"/>
</dbReference>
<evidence type="ECO:0000313" key="13">
    <source>
        <dbReference type="EMBL" id="SDD48636.1"/>
    </source>
</evidence>
<feature type="binding site" evidence="11">
    <location>
        <begin position="80"/>
        <end position="81"/>
    </location>
    <ligand>
        <name>substrate</name>
    </ligand>
</feature>
<proteinExistence type="inferred from homology"/>
<dbReference type="NCBIfam" id="TIGR00258">
    <property type="entry name" value="inosine/xanthosine triphosphatase"/>
    <property type="match status" value="1"/>
</dbReference>
<keyword evidence="5 11" id="KW-0460">Magnesium</keyword>
<evidence type="ECO:0000259" key="12">
    <source>
        <dbReference type="Pfam" id="PF01931"/>
    </source>
</evidence>
<dbReference type="EC" id="3.6.1.73" evidence="11"/>
<dbReference type="SUPFAM" id="SSF52972">
    <property type="entry name" value="ITPase-like"/>
    <property type="match status" value="1"/>
</dbReference>
<dbReference type="Gene3D" id="3.90.950.10">
    <property type="match status" value="1"/>
</dbReference>
<evidence type="ECO:0000256" key="5">
    <source>
        <dbReference type="ARBA" id="ARBA00022842"/>
    </source>
</evidence>
<dbReference type="InterPro" id="IPR002786">
    <property type="entry name" value="Non_canon_purine_NTPase"/>
</dbReference>
<evidence type="ECO:0000256" key="3">
    <source>
        <dbReference type="ARBA" id="ARBA00022741"/>
    </source>
</evidence>
<keyword evidence="2 11" id="KW-0479">Metal-binding</keyword>
<dbReference type="PANTHER" id="PTHR34699:SF2">
    <property type="entry name" value="NON-CANONICAL PURINE NTP PHOSPHATASE_PRRC1 DOMAIN-CONTAINING PROTEIN"/>
    <property type="match status" value="1"/>
</dbReference>
<dbReference type="EMBL" id="FNAC01000032">
    <property type="protein sequence ID" value="SDD48636.1"/>
    <property type="molecule type" value="Genomic_DNA"/>
</dbReference>
<dbReference type="InterPro" id="IPR050299">
    <property type="entry name" value="YjjX_NTPase"/>
</dbReference>
<comment type="function">
    <text evidence="11">Phosphatase that hydrolyzes non-canonical purine nucleotides such as XTP and ITP to their respective diphosphate derivatives. Probably excludes non-canonical purines from DNA/RNA precursor pool, thus preventing their incorporation into DNA/RNA and avoiding chromosomal lesions.</text>
</comment>
<dbReference type="HAMAP" id="MF_00648">
    <property type="entry name" value="Non_canon_purine_NTPase_YjjX"/>
    <property type="match status" value="1"/>
</dbReference>
<organism evidence="13 14">
    <name type="scientific">Algoriphagus faecimaris</name>
    <dbReference type="NCBI Taxonomy" id="686796"/>
    <lineage>
        <taxon>Bacteria</taxon>
        <taxon>Pseudomonadati</taxon>
        <taxon>Bacteroidota</taxon>
        <taxon>Cytophagia</taxon>
        <taxon>Cytophagales</taxon>
        <taxon>Cyclobacteriaceae</taxon>
        <taxon>Algoriphagus</taxon>
    </lineage>
</organism>
<name>A0A1G6V719_9BACT</name>
<keyword evidence="4 11" id="KW-0378">Hydrolase</keyword>
<comment type="caution">
    <text evidence="11">Lacks conserved residue(s) required for the propagation of feature annotation.</text>
</comment>
<evidence type="ECO:0000256" key="7">
    <source>
        <dbReference type="ARBA" id="ARBA00023211"/>
    </source>
</evidence>
<comment type="subunit">
    <text evidence="11">Homodimer.</text>
</comment>
<dbReference type="GO" id="GO:0046872">
    <property type="term" value="F:metal ion binding"/>
    <property type="evidence" value="ECO:0007669"/>
    <property type="project" value="UniProtKB-KW"/>
</dbReference>
<keyword evidence="7 11" id="KW-0464">Manganese</keyword>
<dbReference type="InterPro" id="IPR026533">
    <property type="entry name" value="NTPase/PRRC1"/>
</dbReference>
<evidence type="ECO:0000256" key="1">
    <source>
        <dbReference type="ARBA" id="ARBA00001936"/>
    </source>
</evidence>
<keyword evidence="6 11" id="KW-0546">Nucleotide metabolism</keyword>
<evidence type="ECO:0000256" key="9">
    <source>
        <dbReference type="ARBA" id="ARBA00048781"/>
    </source>
</evidence>
<dbReference type="GO" id="GO:0103023">
    <property type="term" value="F:ITPase activity"/>
    <property type="evidence" value="ECO:0007669"/>
    <property type="project" value="UniProtKB-EC"/>
</dbReference>
<evidence type="ECO:0000256" key="6">
    <source>
        <dbReference type="ARBA" id="ARBA00023080"/>
    </source>
</evidence>
<keyword evidence="3 11" id="KW-0547">Nucleotide-binding</keyword>
<dbReference type="OrthoDB" id="164951at2"/>
<keyword evidence="14" id="KW-1185">Reference proteome</keyword>